<dbReference type="SUPFAM" id="SSF111283">
    <property type="entry name" value="Putative modulator of DNA gyrase, PmbA/TldD"/>
    <property type="match status" value="1"/>
</dbReference>
<dbReference type="InterPro" id="IPR035068">
    <property type="entry name" value="TldD/PmbA_N"/>
</dbReference>
<evidence type="ECO:0000259" key="1">
    <source>
        <dbReference type="Pfam" id="PF19289"/>
    </source>
</evidence>
<evidence type="ECO:0000313" key="2">
    <source>
        <dbReference type="EMBL" id="MBM7562134.1"/>
    </source>
</evidence>
<reference evidence="2 3" key="1">
    <citation type="submission" date="2021-01" db="EMBL/GenBank/DDBJ databases">
        <title>Genomic Encyclopedia of Type Strains, Phase IV (KMG-IV): sequencing the most valuable type-strain genomes for metagenomic binning, comparative biology and taxonomic classification.</title>
        <authorList>
            <person name="Goeker M."/>
        </authorList>
    </citation>
    <scope>NUCLEOTIDE SEQUENCE [LARGE SCALE GENOMIC DNA]</scope>
    <source>
        <strain evidence="2 3">DSM 24436</strain>
    </source>
</reference>
<sequence length="438" mass="48217">MKTLLNKALEVCDAVEIYRRTVSNVSVDMKFSEIQSVDSSLKTEIALRLIKGNQMGTAVATSLEDETLIERALTSLKHQNSEAVTFLNEPITEVMCYSEPLEALSLDAMVALVHRYNAIFSELDQTMDTAIGLEKTAKEVEILNSNGFNEVYRYTNLESSIGILNAQGFRSASQSFSKGNYYELNKSDFERVYHFHKLGETPIELGNEKMPVVFDGSVMGALMLRVLAGVNGGNVVKGLSPLTNRLGDKIFSKILTIRDDATYPYGCNSFRFDDEGTPAQNTVLVEKGILKGYLLNTKQAEKLGGLATGNSQKRNLFSKEIEDSPSIYDTNLIVEGVSIPDEDLIRGIKRGLFITGVMGAHTGNIIQGEFSLNISSGFLIEDGVFKGKVKGAMIAGNIYDLFQHVEAIGTDLKVMKSIFYNMGYAPMVLFKEAHIVGK</sequence>
<dbReference type="Pfam" id="PF19289">
    <property type="entry name" value="PmbA_TldD_3rd"/>
    <property type="match status" value="1"/>
</dbReference>
<accession>A0ABS2MRT7</accession>
<dbReference type="InterPro" id="IPR036059">
    <property type="entry name" value="TldD/PmbA_sf"/>
</dbReference>
<dbReference type="InterPro" id="IPR045569">
    <property type="entry name" value="Metalloprtase-TldD/E_C"/>
</dbReference>
<dbReference type="RefSeq" id="WP_204664257.1">
    <property type="nucleotide sequence ID" value="NZ_JAFBDT010000012.1"/>
</dbReference>
<dbReference type="PANTHER" id="PTHR43421">
    <property type="entry name" value="METALLOPROTEASE PMBA"/>
    <property type="match status" value="1"/>
</dbReference>
<dbReference type="InterPro" id="IPR047657">
    <property type="entry name" value="PmbA"/>
</dbReference>
<keyword evidence="3" id="KW-1185">Reference proteome</keyword>
<dbReference type="Gene3D" id="3.30.2290.10">
    <property type="entry name" value="PmbA/TldD superfamily"/>
    <property type="match status" value="1"/>
</dbReference>
<dbReference type="PANTHER" id="PTHR43421:SF1">
    <property type="entry name" value="METALLOPROTEASE PMBA"/>
    <property type="match status" value="1"/>
</dbReference>
<dbReference type="EMBL" id="JAFBDT010000012">
    <property type="protein sequence ID" value="MBM7562134.1"/>
    <property type="molecule type" value="Genomic_DNA"/>
</dbReference>
<gene>
    <name evidence="2" type="ORF">JOC49_001677</name>
</gene>
<name>A0ABS2MRT7_9FIRM</name>
<proteinExistence type="predicted"/>
<dbReference type="Proteomes" id="UP000767854">
    <property type="component" value="Unassembled WGS sequence"/>
</dbReference>
<comment type="caution">
    <text evidence="2">The sequence shown here is derived from an EMBL/GenBank/DDBJ whole genome shotgun (WGS) entry which is preliminary data.</text>
</comment>
<evidence type="ECO:0000313" key="3">
    <source>
        <dbReference type="Proteomes" id="UP000767854"/>
    </source>
</evidence>
<organism evidence="2 3">
    <name type="scientific">Fusibacter tunisiensis</name>
    <dbReference type="NCBI Taxonomy" id="1008308"/>
    <lineage>
        <taxon>Bacteria</taxon>
        <taxon>Bacillati</taxon>
        <taxon>Bacillota</taxon>
        <taxon>Clostridia</taxon>
        <taxon>Eubacteriales</taxon>
        <taxon>Eubacteriales Family XII. Incertae Sedis</taxon>
        <taxon>Fusibacter</taxon>
    </lineage>
</organism>
<protein>
    <submittedName>
        <fullName evidence="2">PmbA protein</fullName>
    </submittedName>
</protein>
<feature type="domain" description="Metalloprotease TldD/E C-terminal" evidence="1">
    <location>
        <begin position="208"/>
        <end position="437"/>
    </location>
</feature>